<evidence type="ECO:0000256" key="2">
    <source>
        <dbReference type="ARBA" id="ARBA00022980"/>
    </source>
</evidence>
<protein>
    <submittedName>
        <fullName evidence="5">Putative 60S ribosomal protein L14</fullName>
    </submittedName>
</protein>
<dbReference type="EMBL" id="DF977511">
    <property type="protein sequence ID" value="GAP92100.1"/>
    <property type="molecule type" value="Genomic_DNA"/>
</dbReference>
<dbReference type="InterPro" id="IPR002784">
    <property type="entry name" value="Ribosomal_eL14_dom"/>
</dbReference>
<dbReference type="InterPro" id="IPR039660">
    <property type="entry name" value="Ribosomal_eL14"/>
</dbReference>
<keyword evidence="3" id="KW-0687">Ribonucleoprotein</keyword>
<gene>
    <name evidence="5" type="ORF">SAMD00023353_6600290</name>
</gene>
<dbReference type="Pfam" id="PF00467">
    <property type="entry name" value="KOW"/>
    <property type="match status" value="1"/>
</dbReference>
<dbReference type="SMART" id="SM00739">
    <property type="entry name" value="KOW"/>
    <property type="match status" value="1"/>
</dbReference>
<evidence type="ECO:0000313" key="6">
    <source>
        <dbReference type="Proteomes" id="UP000054516"/>
    </source>
</evidence>
<dbReference type="GO" id="GO:0030684">
    <property type="term" value="C:preribosome"/>
    <property type="evidence" value="ECO:0007669"/>
    <property type="project" value="EnsemblFungi"/>
</dbReference>
<dbReference type="CDD" id="cd23702">
    <property type="entry name" value="eL14"/>
    <property type="match status" value="1"/>
</dbReference>
<dbReference type="GO" id="GO:0003735">
    <property type="term" value="F:structural constituent of ribosome"/>
    <property type="evidence" value="ECO:0007669"/>
    <property type="project" value="InterPro"/>
</dbReference>
<keyword evidence="6" id="KW-1185">Reference proteome</keyword>
<dbReference type="GO" id="GO:0006412">
    <property type="term" value="P:translation"/>
    <property type="evidence" value="ECO:0007669"/>
    <property type="project" value="InterPro"/>
</dbReference>
<accession>A0A1W2TU40</accession>
<dbReference type="InterPro" id="IPR008991">
    <property type="entry name" value="Translation_prot_SH3-like_sf"/>
</dbReference>
<dbReference type="Pfam" id="PF01929">
    <property type="entry name" value="Ribosomal_L14e"/>
    <property type="match status" value="1"/>
</dbReference>
<name>A0A1W2TU40_ROSNE</name>
<dbReference type="OMA" id="KLCFVVD"/>
<organism evidence="5">
    <name type="scientific">Rosellinia necatrix</name>
    <name type="common">White root-rot fungus</name>
    <dbReference type="NCBI Taxonomy" id="77044"/>
    <lineage>
        <taxon>Eukaryota</taxon>
        <taxon>Fungi</taxon>
        <taxon>Dikarya</taxon>
        <taxon>Ascomycota</taxon>
        <taxon>Pezizomycotina</taxon>
        <taxon>Sordariomycetes</taxon>
        <taxon>Xylariomycetidae</taxon>
        <taxon>Xylariales</taxon>
        <taxon>Xylariaceae</taxon>
        <taxon>Rosellinia</taxon>
    </lineage>
</organism>
<reference evidence="5" key="1">
    <citation type="submission" date="2016-03" db="EMBL/GenBank/DDBJ databases">
        <title>Draft genome sequence of Rosellinia necatrix.</title>
        <authorList>
            <person name="Kanematsu S."/>
        </authorList>
    </citation>
    <scope>NUCLEOTIDE SEQUENCE [LARGE SCALE GENOMIC DNA]</scope>
    <source>
        <strain evidence="5">W97</strain>
    </source>
</reference>
<evidence type="ECO:0000259" key="4">
    <source>
        <dbReference type="SMART" id="SM00739"/>
    </source>
</evidence>
<dbReference type="InterPro" id="IPR014722">
    <property type="entry name" value="Rib_uL2_dom2"/>
</dbReference>
<sequence length="144" mass="16419">MSATIESPSWRTVEVGRLVLINNGPYTGRIAAIVEVISEKRVLVDGPSSEENFVVPKGPIALSDVLLTDLSLEIPRALRTGTLKKFWEKAEIDKKWQDSKWAQRSQRTERRKALTDFQRFQLLRAKKQQRYEVRKALAKVKAAA</sequence>
<dbReference type="GO" id="GO:0042273">
    <property type="term" value="P:ribosomal large subunit biogenesis"/>
    <property type="evidence" value="ECO:0007669"/>
    <property type="project" value="TreeGrafter"/>
</dbReference>
<dbReference type="PANTHER" id="PTHR11127:SF2">
    <property type="entry name" value="LARGE RIBOSOMAL SUBUNIT PROTEIN EL14"/>
    <property type="match status" value="1"/>
</dbReference>
<dbReference type="GO" id="GO:0022625">
    <property type="term" value="C:cytosolic large ribosomal subunit"/>
    <property type="evidence" value="ECO:0007669"/>
    <property type="project" value="TreeGrafter"/>
</dbReference>
<dbReference type="STRING" id="77044.A0A1W2TU40"/>
<dbReference type="GO" id="GO:0003723">
    <property type="term" value="F:RNA binding"/>
    <property type="evidence" value="ECO:0007669"/>
    <property type="project" value="InterPro"/>
</dbReference>
<evidence type="ECO:0000256" key="1">
    <source>
        <dbReference type="ARBA" id="ARBA00006592"/>
    </source>
</evidence>
<dbReference type="Proteomes" id="UP000054516">
    <property type="component" value="Unassembled WGS sequence"/>
</dbReference>
<dbReference type="AlphaFoldDB" id="A0A1W2TU40"/>
<proteinExistence type="inferred from homology"/>
<keyword evidence="2 5" id="KW-0689">Ribosomal protein</keyword>
<dbReference type="OrthoDB" id="1875589at2759"/>
<evidence type="ECO:0000256" key="3">
    <source>
        <dbReference type="ARBA" id="ARBA00023274"/>
    </source>
</evidence>
<dbReference type="InterPro" id="IPR005824">
    <property type="entry name" value="KOW"/>
</dbReference>
<dbReference type="PANTHER" id="PTHR11127">
    <property type="entry name" value="60S RIBOSOMAL PROTEIN L14"/>
    <property type="match status" value="1"/>
</dbReference>
<comment type="similarity">
    <text evidence="1">Belongs to the eukaryotic ribosomal protein eL14 family.</text>
</comment>
<feature type="domain" description="KOW" evidence="4">
    <location>
        <begin position="12"/>
        <end position="39"/>
    </location>
</feature>
<dbReference type="Gene3D" id="6.10.250.2270">
    <property type="match status" value="1"/>
</dbReference>
<dbReference type="SUPFAM" id="SSF50104">
    <property type="entry name" value="Translation proteins SH3-like domain"/>
    <property type="match status" value="1"/>
</dbReference>
<dbReference type="Gene3D" id="2.30.30.30">
    <property type="match status" value="1"/>
</dbReference>
<evidence type="ECO:0000313" key="5">
    <source>
        <dbReference type="EMBL" id="GAP92100.1"/>
    </source>
</evidence>